<dbReference type="NCBIfam" id="TIGR00138">
    <property type="entry name" value="rsmG_gidB"/>
    <property type="match status" value="1"/>
</dbReference>
<dbReference type="Proteomes" id="UP000319342">
    <property type="component" value="Chromosome"/>
</dbReference>
<name>A0A518D0R3_9BACT</name>
<evidence type="ECO:0000313" key="9">
    <source>
        <dbReference type="Proteomes" id="UP000319342"/>
    </source>
</evidence>
<evidence type="ECO:0000256" key="1">
    <source>
        <dbReference type="ARBA" id="ARBA00022490"/>
    </source>
</evidence>
<evidence type="ECO:0000313" key="8">
    <source>
        <dbReference type="EMBL" id="QDU85025.1"/>
    </source>
</evidence>
<dbReference type="Gene3D" id="3.40.50.150">
    <property type="entry name" value="Vaccinia Virus protein VP39"/>
    <property type="match status" value="1"/>
</dbReference>
<feature type="binding site" evidence="6">
    <location>
        <position position="138"/>
    </location>
    <ligand>
        <name>S-adenosyl-L-methionine</name>
        <dbReference type="ChEBI" id="CHEBI:59789"/>
    </ligand>
</feature>
<feature type="region of interest" description="Disordered" evidence="7">
    <location>
        <begin position="1"/>
        <end position="54"/>
    </location>
</feature>
<dbReference type="GO" id="GO:0005829">
    <property type="term" value="C:cytosol"/>
    <property type="evidence" value="ECO:0007669"/>
    <property type="project" value="TreeGrafter"/>
</dbReference>
<sequence length="273" mass="30409">MHSLESTPEEDPAAGAAPDPHAQDADDAVQEPEASAAEEDDGEDDPDPALAERELPDRSEIMAALERAFADDAVLPGVLERYAEHALLVLEGTRRLNLTAIFDPDEIAVKHYLDSWRATRQLPLMGRSVVDLGSGAGYPGMPTALCEPNCSVTLVETRRKKADFLQETIDTMGVKNARAEWARGEDYLARNKADIVFIRALSSVRENIRLLRKVRHSFKELVMFKGPSWSREMRAAEREAERLGFYLETVFEHDLPGDMGHRAILVYRSPGAR</sequence>
<comment type="similarity">
    <text evidence="6">Belongs to the methyltransferase superfamily. RNA methyltransferase RsmG family.</text>
</comment>
<dbReference type="PANTHER" id="PTHR31760">
    <property type="entry name" value="S-ADENOSYL-L-METHIONINE-DEPENDENT METHYLTRANSFERASES SUPERFAMILY PROTEIN"/>
    <property type="match status" value="1"/>
</dbReference>
<feature type="binding site" evidence="6">
    <location>
        <position position="199"/>
    </location>
    <ligand>
        <name>S-adenosyl-L-methionine</name>
        <dbReference type="ChEBI" id="CHEBI:59789"/>
    </ligand>
</feature>
<dbReference type="EMBL" id="CP036290">
    <property type="protein sequence ID" value="QDU85025.1"/>
    <property type="molecule type" value="Genomic_DNA"/>
</dbReference>
<keyword evidence="5 6" id="KW-0949">S-adenosyl-L-methionine</keyword>
<comment type="function">
    <text evidence="6">Specifically methylates the N7 position of a guanine in 16S rRNA.</text>
</comment>
<dbReference type="HAMAP" id="MF_00074">
    <property type="entry name" value="16SrRNA_methyltr_G"/>
    <property type="match status" value="1"/>
</dbReference>
<dbReference type="AlphaFoldDB" id="A0A518D0R3"/>
<keyword evidence="4 6" id="KW-0808">Transferase</keyword>
<feature type="binding site" evidence="6">
    <location>
        <position position="133"/>
    </location>
    <ligand>
        <name>S-adenosyl-L-methionine</name>
        <dbReference type="ChEBI" id="CHEBI:59789"/>
    </ligand>
</feature>
<reference evidence="8 9" key="1">
    <citation type="submission" date="2019-02" db="EMBL/GenBank/DDBJ databases">
        <title>Deep-cultivation of Planctomycetes and their phenomic and genomic characterization uncovers novel biology.</title>
        <authorList>
            <person name="Wiegand S."/>
            <person name="Jogler M."/>
            <person name="Boedeker C."/>
            <person name="Pinto D."/>
            <person name="Vollmers J."/>
            <person name="Rivas-Marin E."/>
            <person name="Kohn T."/>
            <person name="Peeters S.H."/>
            <person name="Heuer A."/>
            <person name="Rast P."/>
            <person name="Oberbeckmann S."/>
            <person name="Bunk B."/>
            <person name="Jeske O."/>
            <person name="Meyerdierks A."/>
            <person name="Storesund J.E."/>
            <person name="Kallscheuer N."/>
            <person name="Luecker S."/>
            <person name="Lage O.M."/>
            <person name="Pohl T."/>
            <person name="Merkel B.J."/>
            <person name="Hornburger P."/>
            <person name="Mueller R.-W."/>
            <person name="Bruemmer F."/>
            <person name="Labrenz M."/>
            <person name="Spormann A.M."/>
            <person name="Op den Camp H."/>
            <person name="Overmann J."/>
            <person name="Amann R."/>
            <person name="Jetten M.S.M."/>
            <person name="Mascher T."/>
            <person name="Medema M.H."/>
            <person name="Devos D.P."/>
            <person name="Kaster A.-K."/>
            <person name="Ovreas L."/>
            <person name="Rohde M."/>
            <person name="Galperin M.Y."/>
            <person name="Jogler C."/>
        </authorList>
    </citation>
    <scope>NUCLEOTIDE SEQUENCE [LARGE SCALE GENOMIC DNA]</scope>
    <source>
        <strain evidence="8 9">Pla163</strain>
    </source>
</reference>
<evidence type="ECO:0000256" key="6">
    <source>
        <dbReference type="HAMAP-Rule" id="MF_00074"/>
    </source>
</evidence>
<dbReference type="PANTHER" id="PTHR31760:SF0">
    <property type="entry name" value="S-ADENOSYL-L-METHIONINE-DEPENDENT METHYLTRANSFERASES SUPERFAMILY PROTEIN"/>
    <property type="match status" value="1"/>
</dbReference>
<dbReference type="OrthoDB" id="9808773at2"/>
<comment type="subcellular location">
    <subcellularLocation>
        <location evidence="6">Cytoplasm</location>
    </subcellularLocation>
</comment>
<accession>A0A518D0R3</accession>
<comment type="caution">
    <text evidence="6">Lacks conserved residue(s) required for the propagation of feature annotation.</text>
</comment>
<dbReference type="Pfam" id="PF02527">
    <property type="entry name" value="GidB"/>
    <property type="match status" value="1"/>
</dbReference>
<organism evidence="8 9">
    <name type="scientific">Rohdeia mirabilis</name>
    <dbReference type="NCBI Taxonomy" id="2528008"/>
    <lineage>
        <taxon>Bacteria</taxon>
        <taxon>Pseudomonadati</taxon>
        <taxon>Planctomycetota</taxon>
        <taxon>Planctomycetia</taxon>
        <taxon>Planctomycetia incertae sedis</taxon>
        <taxon>Rohdeia</taxon>
    </lineage>
</organism>
<gene>
    <name evidence="6 8" type="primary">rsmG</name>
    <name evidence="8" type="ORF">Pla163_21480</name>
</gene>
<protein>
    <recommendedName>
        <fullName evidence="6">Ribosomal RNA small subunit methyltransferase G</fullName>
        <ecNumber evidence="6">2.1.1.-</ecNumber>
    </recommendedName>
    <alternativeName>
        <fullName evidence="6">16S rRNA 7-methylguanosine methyltransferase</fullName>
        <shortName evidence="6">16S rRNA m7G methyltransferase</shortName>
    </alternativeName>
</protein>
<feature type="binding site" evidence="6">
    <location>
        <begin position="184"/>
        <end position="185"/>
    </location>
    <ligand>
        <name>S-adenosyl-L-methionine</name>
        <dbReference type="ChEBI" id="CHEBI:59789"/>
    </ligand>
</feature>
<dbReference type="InterPro" id="IPR029063">
    <property type="entry name" value="SAM-dependent_MTases_sf"/>
</dbReference>
<dbReference type="SUPFAM" id="SSF53335">
    <property type="entry name" value="S-adenosyl-L-methionine-dependent methyltransferases"/>
    <property type="match status" value="1"/>
</dbReference>
<dbReference type="GO" id="GO:0070043">
    <property type="term" value="F:rRNA (guanine-N7-)-methyltransferase activity"/>
    <property type="evidence" value="ECO:0007669"/>
    <property type="project" value="UniProtKB-UniRule"/>
</dbReference>
<keyword evidence="1 6" id="KW-0963">Cytoplasm</keyword>
<keyword evidence="9" id="KW-1185">Reference proteome</keyword>
<dbReference type="RefSeq" id="WP_145187609.1">
    <property type="nucleotide sequence ID" value="NZ_CP036290.1"/>
</dbReference>
<evidence type="ECO:0000256" key="5">
    <source>
        <dbReference type="ARBA" id="ARBA00022691"/>
    </source>
</evidence>
<feature type="compositionally biased region" description="Acidic residues" evidence="7">
    <location>
        <begin position="25"/>
        <end position="47"/>
    </location>
</feature>
<evidence type="ECO:0000256" key="3">
    <source>
        <dbReference type="ARBA" id="ARBA00022603"/>
    </source>
</evidence>
<keyword evidence="2 6" id="KW-0698">rRNA processing</keyword>
<evidence type="ECO:0000256" key="2">
    <source>
        <dbReference type="ARBA" id="ARBA00022552"/>
    </source>
</evidence>
<dbReference type="EC" id="2.1.1.-" evidence="6"/>
<proteinExistence type="inferred from homology"/>
<dbReference type="InterPro" id="IPR003682">
    <property type="entry name" value="rRNA_ssu_MeTfrase_G"/>
</dbReference>
<evidence type="ECO:0000256" key="4">
    <source>
        <dbReference type="ARBA" id="ARBA00022679"/>
    </source>
</evidence>
<evidence type="ECO:0000256" key="7">
    <source>
        <dbReference type="SAM" id="MobiDB-lite"/>
    </source>
</evidence>
<keyword evidence="3 6" id="KW-0489">Methyltransferase</keyword>